<evidence type="ECO:0000313" key="2">
    <source>
        <dbReference type="EMBL" id="KAB0378610.1"/>
    </source>
</evidence>
<reference evidence="2 3" key="1">
    <citation type="submission" date="2019-06" db="EMBL/GenBank/DDBJ databases">
        <title>Discovery of a novel chromosome fission-fusion reversal in muntjac.</title>
        <authorList>
            <person name="Mudd A.B."/>
            <person name="Bredeson J.V."/>
            <person name="Baum R."/>
            <person name="Hockemeyer D."/>
            <person name="Rokhsar D.S."/>
        </authorList>
    </citation>
    <scope>NUCLEOTIDE SEQUENCE [LARGE SCALE GENOMIC DNA]</scope>
    <source>
        <strain evidence="2">UCam_UCB_Mr</strain>
        <tissue evidence="2">Fibroblast cell line</tissue>
    </source>
</reference>
<name>A0A5N3XXL3_MUNRE</name>
<keyword evidence="3" id="KW-1185">Reference proteome</keyword>
<sequence length="80" mass="9083">MVYSPFKTKMVACYDLDSTSGGEGGGTPARSRRKWFAFSRWRLPICICWRPPHCYIVLFPIFLVLIVGSLRSRGVRGRGT</sequence>
<keyword evidence="1" id="KW-0812">Transmembrane</keyword>
<dbReference type="EMBL" id="VCEB01000004">
    <property type="protein sequence ID" value="KAB0378610.1"/>
    <property type="molecule type" value="Genomic_DNA"/>
</dbReference>
<feature type="transmembrane region" description="Helical" evidence="1">
    <location>
        <begin position="49"/>
        <end position="70"/>
    </location>
</feature>
<organism evidence="2 3">
    <name type="scientific">Muntiacus reevesi</name>
    <name type="common">Reeves' muntjac</name>
    <name type="synonym">Cervus reevesi</name>
    <dbReference type="NCBI Taxonomy" id="9886"/>
    <lineage>
        <taxon>Eukaryota</taxon>
        <taxon>Metazoa</taxon>
        <taxon>Chordata</taxon>
        <taxon>Craniata</taxon>
        <taxon>Vertebrata</taxon>
        <taxon>Euteleostomi</taxon>
        <taxon>Mammalia</taxon>
        <taxon>Eutheria</taxon>
        <taxon>Laurasiatheria</taxon>
        <taxon>Artiodactyla</taxon>
        <taxon>Ruminantia</taxon>
        <taxon>Pecora</taxon>
        <taxon>Cervidae</taxon>
        <taxon>Muntiacinae</taxon>
        <taxon>Muntiacus</taxon>
    </lineage>
</organism>
<accession>A0A5N3XXL3</accession>
<keyword evidence="1" id="KW-1133">Transmembrane helix</keyword>
<dbReference type="Proteomes" id="UP000326062">
    <property type="component" value="Chromosome 4"/>
</dbReference>
<comment type="caution">
    <text evidence="2">The sequence shown here is derived from an EMBL/GenBank/DDBJ whole genome shotgun (WGS) entry which is preliminary data.</text>
</comment>
<evidence type="ECO:0000313" key="3">
    <source>
        <dbReference type="Proteomes" id="UP000326062"/>
    </source>
</evidence>
<evidence type="ECO:0000256" key="1">
    <source>
        <dbReference type="SAM" id="Phobius"/>
    </source>
</evidence>
<protein>
    <submittedName>
        <fullName evidence="2">Uncharacterized protein</fullName>
    </submittedName>
</protein>
<gene>
    <name evidence="2" type="ORF">FD755_010188</name>
</gene>
<keyword evidence="1" id="KW-0472">Membrane</keyword>
<dbReference type="AlphaFoldDB" id="A0A5N3XXL3"/>
<proteinExistence type="predicted"/>